<dbReference type="SUPFAM" id="SSF55811">
    <property type="entry name" value="Nudix"/>
    <property type="match status" value="1"/>
</dbReference>
<dbReference type="OrthoDB" id="517136at2"/>
<evidence type="ECO:0000256" key="3">
    <source>
        <dbReference type="ARBA" id="ARBA00022842"/>
    </source>
</evidence>
<reference evidence="5 6" key="1">
    <citation type="submission" date="2014-08" db="EMBL/GenBank/DDBJ databases">
        <title>Draft genome sequence of a novel L-asparaginase producing marine bacterium, Halomonas campaniensis.</title>
        <authorList>
            <person name="Sundarakrishnan B."/>
            <person name="Moushumi Priya A."/>
            <person name="Raman G."/>
            <person name="Sakthivel N."/>
            <person name="Park S."/>
            <person name="Jayachandran S."/>
        </authorList>
    </citation>
    <scope>NUCLEOTIDE SEQUENCE [LARGE SCALE GENOMIC DNA]</scope>
    <source>
        <strain evidence="5 6">SK03</strain>
    </source>
</reference>
<dbReference type="PANTHER" id="PTHR43046:SF12">
    <property type="entry name" value="GDP-MANNOSE MANNOSYL HYDROLASE"/>
    <property type="match status" value="1"/>
</dbReference>
<feature type="domain" description="Nudix hydrolase" evidence="4">
    <location>
        <begin position="2"/>
        <end position="141"/>
    </location>
</feature>
<dbReference type="InterPro" id="IPR015797">
    <property type="entry name" value="NUDIX_hydrolase-like_dom_sf"/>
</dbReference>
<evidence type="ECO:0000259" key="4">
    <source>
        <dbReference type="PROSITE" id="PS51462"/>
    </source>
</evidence>
<comment type="caution">
    <text evidence="5">The sequence shown here is derived from an EMBL/GenBank/DDBJ whole genome shotgun (WGS) entry which is preliminary data.</text>
</comment>
<dbReference type="PANTHER" id="PTHR43046">
    <property type="entry name" value="GDP-MANNOSE MANNOSYL HYDROLASE"/>
    <property type="match status" value="1"/>
</dbReference>
<dbReference type="InterPro" id="IPR000086">
    <property type="entry name" value="NUDIX_hydrolase_dom"/>
</dbReference>
<dbReference type="EMBL" id="JPUA01000026">
    <property type="protein sequence ID" value="OWV29874.1"/>
    <property type="molecule type" value="Genomic_DNA"/>
</dbReference>
<protein>
    <submittedName>
        <fullName evidence="5">NTP pyrophosphohydrolase</fullName>
    </submittedName>
</protein>
<evidence type="ECO:0000313" key="5">
    <source>
        <dbReference type="EMBL" id="OWV29874.1"/>
    </source>
</evidence>
<dbReference type="STRING" id="213554.FF32_13370"/>
<dbReference type="GO" id="GO:0016787">
    <property type="term" value="F:hydrolase activity"/>
    <property type="evidence" value="ECO:0007669"/>
    <property type="project" value="UniProtKB-KW"/>
</dbReference>
<dbReference type="CDD" id="cd04685">
    <property type="entry name" value="NUDIX_Hydrolase"/>
    <property type="match status" value="1"/>
</dbReference>
<dbReference type="Proteomes" id="UP000197334">
    <property type="component" value="Unassembled WGS sequence"/>
</dbReference>
<keyword evidence="6" id="KW-1185">Reference proteome</keyword>
<comment type="cofactor">
    <cofactor evidence="1">
        <name>Mg(2+)</name>
        <dbReference type="ChEBI" id="CHEBI:18420"/>
    </cofactor>
</comment>
<evidence type="ECO:0000313" key="6">
    <source>
        <dbReference type="Proteomes" id="UP000197334"/>
    </source>
</evidence>
<sequence length="146" mass="17476">METRKSSRLMIIDEHGRLLLFLYKDEHQAPFWATVGGELRPSENYVEAAKRELYEETGLIQDVDEMLRERDDVYAVARSVPARWLEKYFLVKWPANREVFAAKWTDEEKSTIQTWKWWSLDELLENEASLFKPDWIPDLLRSVLQR</sequence>
<organism evidence="5 6">
    <name type="scientific">Halomonas campaniensis</name>
    <dbReference type="NCBI Taxonomy" id="213554"/>
    <lineage>
        <taxon>Bacteria</taxon>
        <taxon>Pseudomonadati</taxon>
        <taxon>Pseudomonadota</taxon>
        <taxon>Gammaproteobacteria</taxon>
        <taxon>Oceanospirillales</taxon>
        <taxon>Halomonadaceae</taxon>
        <taxon>Halomonas</taxon>
    </lineage>
</organism>
<keyword evidence="3" id="KW-0460">Magnesium</keyword>
<accession>A0A246S0B5</accession>
<dbReference type="Pfam" id="PF00293">
    <property type="entry name" value="NUDIX"/>
    <property type="match status" value="1"/>
</dbReference>
<dbReference type="Gene3D" id="3.90.79.10">
    <property type="entry name" value="Nucleoside Triphosphate Pyrophosphohydrolase"/>
    <property type="match status" value="1"/>
</dbReference>
<dbReference type="PROSITE" id="PS51462">
    <property type="entry name" value="NUDIX"/>
    <property type="match status" value="1"/>
</dbReference>
<name>A0A246S0B5_9GAMM</name>
<proteinExistence type="predicted"/>
<evidence type="ECO:0000256" key="2">
    <source>
        <dbReference type="ARBA" id="ARBA00022801"/>
    </source>
</evidence>
<keyword evidence="2 5" id="KW-0378">Hydrolase</keyword>
<dbReference type="AlphaFoldDB" id="A0A246S0B5"/>
<dbReference type="PROSITE" id="PS00893">
    <property type="entry name" value="NUDIX_BOX"/>
    <property type="match status" value="1"/>
</dbReference>
<evidence type="ECO:0000256" key="1">
    <source>
        <dbReference type="ARBA" id="ARBA00001946"/>
    </source>
</evidence>
<gene>
    <name evidence="5" type="ORF">JI62_09035</name>
</gene>
<dbReference type="InterPro" id="IPR020084">
    <property type="entry name" value="NUDIX_hydrolase_CS"/>
</dbReference>